<dbReference type="InterPro" id="IPR015943">
    <property type="entry name" value="WD40/YVTN_repeat-like_dom_sf"/>
</dbReference>
<dbReference type="InterPro" id="IPR004871">
    <property type="entry name" value="RSE1/DDB1/CPSF1_C"/>
</dbReference>
<evidence type="ECO:0000259" key="1">
    <source>
        <dbReference type="Pfam" id="PF03178"/>
    </source>
</evidence>
<accession>A0A438EEQ5</accession>
<reference evidence="2 3" key="1">
    <citation type="journal article" date="2018" name="PLoS Genet.">
        <title>Population sequencing reveals clonal diversity and ancestral inbreeding in the grapevine cultivar Chardonnay.</title>
        <authorList>
            <person name="Roach M.J."/>
            <person name="Johnson D.L."/>
            <person name="Bohlmann J."/>
            <person name="van Vuuren H.J."/>
            <person name="Jones S.J."/>
            <person name="Pretorius I.S."/>
            <person name="Schmidt S.A."/>
            <person name="Borneman A.R."/>
        </authorList>
    </citation>
    <scope>NUCLEOTIDE SEQUENCE [LARGE SCALE GENOMIC DNA]</scope>
    <source>
        <strain evidence="3">cv. Chardonnay</strain>
        <tissue evidence="2">Leaf</tissue>
    </source>
</reference>
<dbReference type="AlphaFoldDB" id="A0A438EEQ5"/>
<proteinExistence type="predicted"/>
<evidence type="ECO:0000313" key="2">
    <source>
        <dbReference type="EMBL" id="RVW46158.1"/>
    </source>
</evidence>
<dbReference type="GO" id="GO:0003676">
    <property type="term" value="F:nucleic acid binding"/>
    <property type="evidence" value="ECO:0007669"/>
    <property type="project" value="InterPro"/>
</dbReference>
<dbReference type="Proteomes" id="UP000288805">
    <property type="component" value="Unassembled WGS sequence"/>
</dbReference>
<dbReference type="InterPro" id="IPR050358">
    <property type="entry name" value="RSE1/DDB1/CFT1"/>
</dbReference>
<organism evidence="2 3">
    <name type="scientific">Vitis vinifera</name>
    <name type="common">Grape</name>
    <dbReference type="NCBI Taxonomy" id="29760"/>
    <lineage>
        <taxon>Eukaryota</taxon>
        <taxon>Viridiplantae</taxon>
        <taxon>Streptophyta</taxon>
        <taxon>Embryophyta</taxon>
        <taxon>Tracheophyta</taxon>
        <taxon>Spermatophyta</taxon>
        <taxon>Magnoliopsida</taxon>
        <taxon>eudicotyledons</taxon>
        <taxon>Gunneridae</taxon>
        <taxon>Pentapetalae</taxon>
        <taxon>rosids</taxon>
        <taxon>Vitales</taxon>
        <taxon>Vitaceae</taxon>
        <taxon>Viteae</taxon>
        <taxon>Vitis</taxon>
    </lineage>
</organism>
<comment type="caution">
    <text evidence="2">The sequence shown here is derived from an EMBL/GenBank/DDBJ whole genome shotgun (WGS) entry which is preliminary data.</text>
</comment>
<protein>
    <submittedName>
        <fullName evidence="2">Cleavage and polyadenylation specificity factor subunit 1</fullName>
    </submittedName>
</protein>
<dbReference type="EMBL" id="QGNW01001307">
    <property type="protein sequence ID" value="RVW46158.1"/>
    <property type="molecule type" value="Genomic_DNA"/>
</dbReference>
<dbReference type="Pfam" id="PF03178">
    <property type="entry name" value="CPSF_A"/>
    <property type="match status" value="1"/>
</dbReference>
<sequence length="953" mass="107122">MSPLVLIAHSTSVNKLLNRHPSLPHRRPPSNLMVSLRRTACAQLDLTSLRTDYPSKFPLAFSFLSYQLCDGSIVAFTVLHNINCNHGLIYVTSQGFLEICQLPAVSSYDNYWPVQKVLKPLNHVLSSLVDQEAGHQLENDNLSSDELHRSYSVDEFEVRVLEPEKSGAPWQTRATIPMQSSENALTVRVVTLFNTATKENETLLAIGTAYVQGEDVAARGRVSEIYSKELKGAISALASLQGFGKEELEWLSEHLKKAVELEASRGFIRKTRVVPEGVKGNGWEALRKAISSVQDFSDQLRGWLELKGLPFHLWDEDQLRYILKKWGKVTKVTRDSLKLVDLSKVKLWVKMLPNVVLLALLEVEDGAWSFTVAVSVIGKDKANDLFKSESTRSKDELMSDGESSKIKGPSIIAKRKARSRPPCLKVSPFAPKRKLDGGVLAEANLAIFRGNSVFNQGIISPIPKISQDFTVETKEDEGLSCCCLANKVCLPFSASFEKGHPLAGAFVPKSLPVSSISAFHSFQCQPISLIPLESNFVSQFVPFSNFPVDEFSRLVGVPISEGVASPLEASNQNLKDCSFLREPLSSPKELCVSGRVSSPELEPLTLPLEGFQIEGLTPRKMVKETKREIWDRRFVSSVWKGRSIEWAALPVCGASEGIVIMWDSNKLKCIEKVLGSFSVIVKLNSGGDFNVIRRISKKLGDSRLTFNMRFENMWLLHPEFKENFSDWWQECTVEGWEGHKFMRKLKFVKSKLKDWNKVTFGDLKEEIFILSDLGRLRNVLHETIFGSQGAFVKGRHILDVVLMANEVVDVKRRSGEEGVVFKIDFEKAYDHVDWGFLDHVLERKGFNPKWRSWMRGCLSSSSFAILVNGMQRVGLRPLEGKGRKIILSDGMLFVGQKSWEVIASIYGIHPNGWDTNMVVRWPHKCPWKAIAQVFQDFSPFVCLVVGNGERIRF</sequence>
<feature type="domain" description="RSE1/DDB1/CPSF1 C-terminal" evidence="1">
    <location>
        <begin position="156"/>
        <end position="242"/>
    </location>
</feature>
<gene>
    <name evidence="2" type="primary">CPSF160_1</name>
    <name evidence="2" type="ORF">CK203_076173</name>
</gene>
<evidence type="ECO:0000313" key="3">
    <source>
        <dbReference type="Proteomes" id="UP000288805"/>
    </source>
</evidence>
<dbReference type="PANTHER" id="PTHR10644">
    <property type="entry name" value="DNA REPAIR/RNA PROCESSING CPSF FAMILY"/>
    <property type="match status" value="1"/>
</dbReference>
<dbReference type="Gene3D" id="2.130.10.10">
    <property type="entry name" value="YVTN repeat-like/Quinoprotein amine dehydrogenase"/>
    <property type="match status" value="1"/>
</dbReference>
<name>A0A438EEQ5_VITVI</name>
<dbReference type="GO" id="GO:0005634">
    <property type="term" value="C:nucleus"/>
    <property type="evidence" value="ECO:0007669"/>
    <property type="project" value="InterPro"/>
</dbReference>